<organism evidence="3 4">
    <name type="scientific">Eumeta variegata</name>
    <name type="common">Bagworm moth</name>
    <name type="synonym">Eumeta japonica</name>
    <dbReference type="NCBI Taxonomy" id="151549"/>
    <lineage>
        <taxon>Eukaryota</taxon>
        <taxon>Metazoa</taxon>
        <taxon>Ecdysozoa</taxon>
        <taxon>Arthropoda</taxon>
        <taxon>Hexapoda</taxon>
        <taxon>Insecta</taxon>
        <taxon>Pterygota</taxon>
        <taxon>Neoptera</taxon>
        <taxon>Endopterygota</taxon>
        <taxon>Lepidoptera</taxon>
        <taxon>Glossata</taxon>
        <taxon>Ditrysia</taxon>
        <taxon>Tineoidea</taxon>
        <taxon>Psychidae</taxon>
        <taxon>Oiketicinae</taxon>
        <taxon>Eumeta</taxon>
    </lineage>
</organism>
<evidence type="ECO:0000256" key="2">
    <source>
        <dbReference type="SAM" id="SignalP"/>
    </source>
</evidence>
<gene>
    <name evidence="3" type="ORF">EVAR_68349_1</name>
</gene>
<evidence type="ECO:0000313" key="3">
    <source>
        <dbReference type="EMBL" id="GBP00496.1"/>
    </source>
</evidence>
<accession>A0A4C1SF36</accession>
<keyword evidence="2" id="KW-0732">Signal</keyword>
<sequence>MTKIACVLFLVFSLLLCVQLMPRVLEHPVFKLNVTTSCSAGGRKQPNQPDEVYGPPEDEAPIEGDRAAVGEEQTVAEEGEQVVIAEEPSLARLTTRRSSSVRRSLVRPAKLLAALCSCDAQRQKGRSGISQRRRQFARQQVEEPITPYPSADELKPEVPFEESIPADEPSIAQEEPASVDETAVGVVNEPIPDEVYGPPEVAVLYNTPDEVYGPPEVEANSLSSDVTLARQRQNKLV</sequence>
<name>A0A4C1SF36_EUMVA</name>
<feature type="signal peptide" evidence="2">
    <location>
        <begin position="1"/>
        <end position="26"/>
    </location>
</feature>
<comment type="caution">
    <text evidence="3">The sequence shown here is derived from an EMBL/GenBank/DDBJ whole genome shotgun (WGS) entry which is preliminary data.</text>
</comment>
<reference evidence="3 4" key="1">
    <citation type="journal article" date="2019" name="Commun. Biol.">
        <title>The bagworm genome reveals a unique fibroin gene that provides high tensile strength.</title>
        <authorList>
            <person name="Kono N."/>
            <person name="Nakamura H."/>
            <person name="Ohtoshi R."/>
            <person name="Tomita M."/>
            <person name="Numata K."/>
            <person name="Arakawa K."/>
        </authorList>
    </citation>
    <scope>NUCLEOTIDE SEQUENCE [LARGE SCALE GENOMIC DNA]</scope>
</reference>
<dbReference type="AlphaFoldDB" id="A0A4C1SF36"/>
<protein>
    <submittedName>
        <fullName evidence="3">Uncharacterized protein</fullName>
    </submittedName>
</protein>
<evidence type="ECO:0000256" key="1">
    <source>
        <dbReference type="SAM" id="MobiDB-lite"/>
    </source>
</evidence>
<keyword evidence="4" id="KW-1185">Reference proteome</keyword>
<evidence type="ECO:0000313" key="4">
    <source>
        <dbReference type="Proteomes" id="UP000299102"/>
    </source>
</evidence>
<dbReference type="EMBL" id="BGZK01003363">
    <property type="protein sequence ID" value="GBP00496.1"/>
    <property type="molecule type" value="Genomic_DNA"/>
</dbReference>
<dbReference type="OrthoDB" id="8057427at2759"/>
<dbReference type="Proteomes" id="UP000299102">
    <property type="component" value="Unassembled WGS sequence"/>
</dbReference>
<feature type="region of interest" description="Disordered" evidence="1">
    <location>
        <begin position="38"/>
        <end position="67"/>
    </location>
</feature>
<feature type="chain" id="PRO_5020027032" evidence="2">
    <location>
        <begin position="27"/>
        <end position="237"/>
    </location>
</feature>
<proteinExistence type="predicted"/>